<feature type="domain" description="60S ribosomal export protein NMD3 SH3" evidence="10">
    <location>
        <begin position="96"/>
        <end position="135"/>
    </location>
</feature>
<comment type="caution">
    <text evidence="11">The sequence shown here is derived from an EMBL/GenBank/DDBJ whole genome shotgun (WGS) entry which is preliminary data.</text>
</comment>
<keyword evidence="5 7" id="KW-0653">Protein transport</keyword>
<comment type="subcellular location">
    <subcellularLocation>
        <location evidence="7">Cytoplasm</location>
    </subcellularLocation>
    <subcellularLocation>
        <location evidence="7">Nucleus</location>
    </subcellularLocation>
</comment>
<dbReference type="InterPro" id="IPR048898">
    <property type="entry name" value="OB_NMD3"/>
</dbReference>
<evidence type="ECO:0000259" key="10">
    <source>
        <dbReference type="Pfam" id="PF21193"/>
    </source>
</evidence>
<dbReference type="GO" id="GO:0000055">
    <property type="term" value="P:ribosomal large subunit export from nucleus"/>
    <property type="evidence" value="ECO:0007669"/>
    <property type="project" value="TreeGrafter"/>
</dbReference>
<dbReference type="Proteomes" id="UP001454036">
    <property type="component" value="Unassembled WGS sequence"/>
</dbReference>
<keyword evidence="6 7" id="KW-0539">Nucleus</keyword>
<dbReference type="AlphaFoldDB" id="A0AAV3PGD0"/>
<dbReference type="PANTHER" id="PTHR12746">
    <property type="entry name" value="NONSENSE-MEDIATED MRNA DECAY PROTEIN 3"/>
    <property type="match status" value="1"/>
</dbReference>
<keyword evidence="4 7" id="KW-0963">Cytoplasm</keyword>
<protein>
    <recommendedName>
        <fullName evidence="2 7">60S ribosomal export protein NMD3</fullName>
    </recommendedName>
</protein>
<feature type="domain" description="60S ribosomal export protein NMD3 OB-fold" evidence="9">
    <location>
        <begin position="156"/>
        <end position="241"/>
    </location>
</feature>
<dbReference type="GO" id="GO:0015031">
    <property type="term" value="P:protein transport"/>
    <property type="evidence" value="ECO:0007669"/>
    <property type="project" value="UniProtKB-KW"/>
</dbReference>
<dbReference type="PANTHER" id="PTHR12746:SF2">
    <property type="entry name" value="60S RIBOSOMAL EXPORT PROTEIN NMD3"/>
    <property type="match status" value="1"/>
</dbReference>
<comment type="function">
    <text evidence="7">Acts as an adapter for the XPO1/CRM1-mediated export of the 60S ribosomal subunit.</text>
</comment>
<evidence type="ECO:0000256" key="3">
    <source>
        <dbReference type="ARBA" id="ARBA00022448"/>
    </source>
</evidence>
<dbReference type="Pfam" id="PF21192">
    <property type="entry name" value="OB_NMD3"/>
    <property type="match status" value="1"/>
</dbReference>
<evidence type="ECO:0000256" key="6">
    <source>
        <dbReference type="ARBA" id="ARBA00023242"/>
    </source>
</evidence>
<evidence type="ECO:0000256" key="5">
    <source>
        <dbReference type="ARBA" id="ARBA00022927"/>
    </source>
</evidence>
<sequence>MENNWVAAVQLRQNVSHWRTLFYLEQLILKHDAAAHCIRITQMANGIDFFFADKTHAVKFVKFIAKVTPMRCRHDQQLVSNPDNFKFTFSVEISPVCREDLICLPPSLGNIGPLVICTQVTNTIALLEPHTLRHCFWDSRQYWSSSFKSLLSSRQLVDYLILDVKRVSCEVDIRGSKYALYDACVTRVSDFGKKYRIFNTRTHLGHLLSRGDHALGYEVHGTNNCIELKNCLFPEVVLIKKSYEEKRQKKSGKPRSWKLKSLEMEVDDSAKGKDDEERSAEYEQFLRDLEENREMRTNVSLYRNKEYQPSEIAEGDDVPYIALEELLDD</sequence>
<dbReference type="GO" id="GO:0005634">
    <property type="term" value="C:nucleus"/>
    <property type="evidence" value="ECO:0007669"/>
    <property type="project" value="UniProtKB-SubCell"/>
</dbReference>
<dbReference type="InterPro" id="IPR048899">
    <property type="entry name" value="NMD_SH3"/>
</dbReference>
<dbReference type="InterPro" id="IPR039768">
    <property type="entry name" value="Nmd3"/>
</dbReference>
<dbReference type="GO" id="GO:0043023">
    <property type="term" value="F:ribosomal large subunit binding"/>
    <property type="evidence" value="ECO:0007669"/>
    <property type="project" value="InterPro"/>
</dbReference>
<name>A0AAV3PGD0_LITER</name>
<dbReference type="InterPro" id="IPR007064">
    <property type="entry name" value="Nmd3_N"/>
</dbReference>
<keyword evidence="12" id="KW-1185">Reference proteome</keyword>
<feature type="domain" description="Nmd3 N-terminal" evidence="8">
    <location>
        <begin position="3"/>
        <end position="93"/>
    </location>
</feature>
<gene>
    <name evidence="11" type="ORF">LIER_37171</name>
</gene>
<evidence type="ECO:0000256" key="7">
    <source>
        <dbReference type="RuleBase" id="RU364108"/>
    </source>
</evidence>
<comment type="similarity">
    <text evidence="1 7">Belongs to the NMD3 family.</text>
</comment>
<evidence type="ECO:0000256" key="4">
    <source>
        <dbReference type="ARBA" id="ARBA00022490"/>
    </source>
</evidence>
<dbReference type="EMBL" id="BAABME010017615">
    <property type="protein sequence ID" value="GAA0150734.1"/>
    <property type="molecule type" value="Genomic_DNA"/>
</dbReference>
<evidence type="ECO:0000313" key="12">
    <source>
        <dbReference type="Proteomes" id="UP001454036"/>
    </source>
</evidence>
<keyword evidence="3 7" id="KW-0813">Transport</keyword>
<evidence type="ECO:0000313" key="11">
    <source>
        <dbReference type="EMBL" id="GAA0150734.1"/>
    </source>
</evidence>
<evidence type="ECO:0000256" key="2">
    <source>
        <dbReference type="ARBA" id="ARBA00017035"/>
    </source>
</evidence>
<dbReference type="GO" id="GO:0005737">
    <property type="term" value="C:cytoplasm"/>
    <property type="evidence" value="ECO:0007669"/>
    <property type="project" value="UniProtKB-SubCell"/>
</dbReference>
<organism evidence="11 12">
    <name type="scientific">Lithospermum erythrorhizon</name>
    <name type="common">Purple gromwell</name>
    <name type="synonym">Lithospermum officinale var. erythrorhizon</name>
    <dbReference type="NCBI Taxonomy" id="34254"/>
    <lineage>
        <taxon>Eukaryota</taxon>
        <taxon>Viridiplantae</taxon>
        <taxon>Streptophyta</taxon>
        <taxon>Embryophyta</taxon>
        <taxon>Tracheophyta</taxon>
        <taxon>Spermatophyta</taxon>
        <taxon>Magnoliopsida</taxon>
        <taxon>eudicotyledons</taxon>
        <taxon>Gunneridae</taxon>
        <taxon>Pentapetalae</taxon>
        <taxon>asterids</taxon>
        <taxon>lamiids</taxon>
        <taxon>Boraginales</taxon>
        <taxon>Boraginaceae</taxon>
        <taxon>Boraginoideae</taxon>
        <taxon>Lithospermeae</taxon>
        <taxon>Lithospermum</taxon>
    </lineage>
</organism>
<accession>A0AAV3PGD0</accession>
<evidence type="ECO:0000256" key="1">
    <source>
        <dbReference type="ARBA" id="ARBA00009794"/>
    </source>
</evidence>
<reference evidence="11 12" key="1">
    <citation type="submission" date="2024-01" db="EMBL/GenBank/DDBJ databases">
        <title>The complete chloroplast genome sequence of Lithospermum erythrorhizon: insights into the phylogenetic relationship among Boraginaceae species and the maternal lineages of purple gromwells.</title>
        <authorList>
            <person name="Okada T."/>
            <person name="Watanabe K."/>
        </authorList>
    </citation>
    <scope>NUCLEOTIDE SEQUENCE [LARGE SCALE GENOMIC DNA]</scope>
</reference>
<evidence type="ECO:0000259" key="9">
    <source>
        <dbReference type="Pfam" id="PF21192"/>
    </source>
</evidence>
<dbReference type="Pfam" id="PF04981">
    <property type="entry name" value="NMD3"/>
    <property type="match status" value="1"/>
</dbReference>
<dbReference type="Pfam" id="PF21193">
    <property type="entry name" value="NMD_SH3"/>
    <property type="match status" value="1"/>
</dbReference>
<evidence type="ECO:0000259" key="8">
    <source>
        <dbReference type="Pfam" id="PF04981"/>
    </source>
</evidence>
<proteinExistence type="inferred from homology"/>